<dbReference type="AlphaFoldDB" id="A0A815LHE8"/>
<dbReference type="Proteomes" id="UP000677228">
    <property type="component" value="Unassembled WGS sequence"/>
</dbReference>
<name>A0A815LHE8_9BILA</name>
<dbReference type="EMBL" id="CAJNOK010017761">
    <property type="protein sequence ID" value="CAF1269978.1"/>
    <property type="molecule type" value="Genomic_DNA"/>
</dbReference>
<evidence type="ECO:0000313" key="2">
    <source>
        <dbReference type="EMBL" id="CAF1269978.1"/>
    </source>
</evidence>
<dbReference type="SUPFAM" id="SSF101898">
    <property type="entry name" value="NHL repeat"/>
    <property type="match status" value="1"/>
</dbReference>
<evidence type="ECO:0000313" key="5">
    <source>
        <dbReference type="EMBL" id="CAF4297702.1"/>
    </source>
</evidence>
<feature type="coiled-coil region" evidence="1">
    <location>
        <begin position="130"/>
        <end position="157"/>
    </location>
</feature>
<dbReference type="Proteomes" id="UP000663829">
    <property type="component" value="Unassembled WGS sequence"/>
</dbReference>
<gene>
    <name evidence="3" type="ORF">GPM918_LOCUS33402</name>
    <name evidence="2" type="ORF">OVA965_LOCUS27139</name>
    <name evidence="5" type="ORF">SRO942_LOCUS34085</name>
    <name evidence="4" type="ORF">TMI583_LOCUS27883</name>
</gene>
<comment type="caution">
    <text evidence="3">The sequence shown here is derived from an EMBL/GenBank/DDBJ whole genome shotgun (WGS) entry which is preliminary data.</text>
</comment>
<organism evidence="3 6">
    <name type="scientific">Didymodactylos carnosus</name>
    <dbReference type="NCBI Taxonomy" id="1234261"/>
    <lineage>
        <taxon>Eukaryota</taxon>
        <taxon>Metazoa</taxon>
        <taxon>Spiralia</taxon>
        <taxon>Gnathifera</taxon>
        <taxon>Rotifera</taxon>
        <taxon>Eurotatoria</taxon>
        <taxon>Bdelloidea</taxon>
        <taxon>Philodinida</taxon>
        <taxon>Philodinidae</taxon>
        <taxon>Didymodactylos</taxon>
    </lineage>
</organism>
<keyword evidence="1" id="KW-0175">Coiled coil</keyword>
<proteinExistence type="predicted"/>
<dbReference type="Proteomes" id="UP000681722">
    <property type="component" value="Unassembled WGS sequence"/>
</dbReference>
<reference evidence="3" key="1">
    <citation type="submission" date="2021-02" db="EMBL/GenBank/DDBJ databases">
        <authorList>
            <person name="Nowell W R."/>
        </authorList>
    </citation>
    <scope>NUCLEOTIDE SEQUENCE</scope>
</reference>
<evidence type="ECO:0000256" key="1">
    <source>
        <dbReference type="SAM" id="Coils"/>
    </source>
</evidence>
<evidence type="ECO:0000313" key="4">
    <source>
        <dbReference type="EMBL" id="CAF4075643.1"/>
    </source>
</evidence>
<dbReference type="EMBL" id="CAJNOQ010017750">
    <property type="protein sequence ID" value="CAF1406763.1"/>
    <property type="molecule type" value="Genomic_DNA"/>
</dbReference>
<dbReference type="EMBL" id="CAJOBC010083171">
    <property type="protein sequence ID" value="CAF4297702.1"/>
    <property type="molecule type" value="Genomic_DNA"/>
</dbReference>
<protein>
    <submittedName>
        <fullName evidence="3">Uncharacterized protein</fullName>
    </submittedName>
</protein>
<dbReference type="Proteomes" id="UP000682733">
    <property type="component" value="Unassembled WGS sequence"/>
</dbReference>
<keyword evidence="6" id="KW-1185">Reference proteome</keyword>
<evidence type="ECO:0000313" key="3">
    <source>
        <dbReference type="EMBL" id="CAF1406763.1"/>
    </source>
</evidence>
<sequence length="493" mass="57511">MASPMVSKCNCDKSSECKKGGIAQCDGCKLKFCTIHFVQHRQELTIAYQCVLAERNLLEQYFYSITPEEDGNNDLFKQIDEWKLEMEIELQSTVENAREKVRQAIDGNRVKIRHKYNQLSDELRQRAENDNYYEEDIENYTNQLEKLKTNYSTSTNIHLKFQPIDLISCIQVEDRNQQQASAVTVPVLTDETVSTRKETIVSSPPPTLSLESIPFDNLSILKEVPKSTIDADDIEYFTASDKYILLYSSSSKKINIIEQIAGNKTEVSFKFGPVYSLCYSSAIDRFLILSVNGLFTFDPSTSETNKIDSISSLNIDNRSRSCHCYNDRLFIIYGRQEIERRTITTTDWKLVNKWNLFKNDNYIQSLSVNQSYLAYIIGTGNNSRSTNRRLKLSDHFMNFTLHTFQIHEQSQNVFSFLFDINNRWLMGETKLNEDYQTLTLFDYTKQGQRVDMSIDYRKIIRQACWISETHRLVIEVIDNNKKKQLQIYEYGRR</sequence>
<dbReference type="EMBL" id="CAJOBA010039321">
    <property type="protein sequence ID" value="CAF4075643.1"/>
    <property type="molecule type" value="Genomic_DNA"/>
</dbReference>
<accession>A0A815LHE8</accession>
<evidence type="ECO:0000313" key="6">
    <source>
        <dbReference type="Proteomes" id="UP000663829"/>
    </source>
</evidence>